<protein>
    <recommendedName>
        <fullName evidence="7">Nuclear protein Es2</fullName>
    </recommendedName>
</protein>
<evidence type="ECO:0008006" key="7">
    <source>
        <dbReference type="Google" id="ProtNLM"/>
    </source>
</evidence>
<feature type="compositionally biased region" description="Acidic residues" evidence="4">
    <location>
        <begin position="350"/>
        <end position="361"/>
    </location>
</feature>
<keyword evidence="3" id="KW-0539">Nucleus</keyword>
<feature type="region of interest" description="Disordered" evidence="4">
    <location>
        <begin position="100"/>
        <end position="127"/>
    </location>
</feature>
<name>A0ABR3X661_9EURO</name>
<keyword evidence="6" id="KW-1185">Reference proteome</keyword>
<evidence type="ECO:0000313" key="5">
    <source>
        <dbReference type="EMBL" id="KAL1871226.1"/>
    </source>
</evidence>
<feature type="compositionally biased region" description="Low complexity" evidence="4">
    <location>
        <begin position="456"/>
        <end position="470"/>
    </location>
</feature>
<evidence type="ECO:0000256" key="1">
    <source>
        <dbReference type="ARBA" id="ARBA00004123"/>
    </source>
</evidence>
<dbReference type="Pfam" id="PF09751">
    <property type="entry name" value="Es2"/>
    <property type="match status" value="1"/>
</dbReference>
<evidence type="ECO:0000256" key="4">
    <source>
        <dbReference type="SAM" id="MobiDB-lite"/>
    </source>
</evidence>
<comment type="similarity">
    <text evidence="2">Belongs to the ESS2 family.</text>
</comment>
<dbReference type="PANTHER" id="PTHR12940:SF0">
    <property type="entry name" value="SPLICING FACTOR ESS-2 HOMOLOG"/>
    <property type="match status" value="1"/>
</dbReference>
<gene>
    <name evidence="5" type="ORF">Plec18167_007160</name>
</gene>
<reference evidence="5 6" key="1">
    <citation type="journal article" date="2024" name="IMA Fungus">
        <title>IMA Genome - F19 : A genome assembly and annotation guide to empower mycologists, including annotated draft genome sequences of Ceratocystis pirilliformis, Diaporthe australafricana, Fusarium ophioides, Paecilomyces lecythidis, and Sporothrix stenoceras.</title>
        <authorList>
            <person name="Aylward J."/>
            <person name="Wilson A.M."/>
            <person name="Visagie C.M."/>
            <person name="Spraker J."/>
            <person name="Barnes I."/>
            <person name="Buitendag C."/>
            <person name="Ceriani C."/>
            <person name="Del Mar Angel L."/>
            <person name="du Plessis D."/>
            <person name="Fuchs T."/>
            <person name="Gasser K."/>
            <person name="Kramer D."/>
            <person name="Li W."/>
            <person name="Munsamy K."/>
            <person name="Piso A."/>
            <person name="Price J.L."/>
            <person name="Sonnekus B."/>
            <person name="Thomas C."/>
            <person name="van der Nest A."/>
            <person name="van Dijk A."/>
            <person name="van Heerden A."/>
            <person name="van Vuuren N."/>
            <person name="Yilmaz N."/>
            <person name="Duong T.A."/>
            <person name="van der Merwe N.A."/>
            <person name="Wingfield M.J."/>
            <person name="Wingfield B.D."/>
        </authorList>
    </citation>
    <scope>NUCLEOTIDE SEQUENCE [LARGE SCALE GENOMIC DNA]</scope>
    <source>
        <strain evidence="5 6">CMW 18167</strain>
    </source>
</reference>
<feature type="region of interest" description="Disordered" evidence="4">
    <location>
        <begin position="1"/>
        <end position="36"/>
    </location>
</feature>
<feature type="region of interest" description="Disordered" evidence="4">
    <location>
        <begin position="208"/>
        <end position="482"/>
    </location>
</feature>
<comment type="subcellular location">
    <subcellularLocation>
        <location evidence="1">Nucleus</location>
    </subcellularLocation>
</comment>
<feature type="compositionally biased region" description="Polar residues" evidence="4">
    <location>
        <begin position="1"/>
        <end position="11"/>
    </location>
</feature>
<evidence type="ECO:0000313" key="6">
    <source>
        <dbReference type="Proteomes" id="UP001583193"/>
    </source>
</evidence>
<feature type="compositionally biased region" description="Basic and acidic residues" evidence="4">
    <location>
        <begin position="246"/>
        <end position="255"/>
    </location>
</feature>
<proteinExistence type="inferred from homology"/>
<organism evidence="5 6">
    <name type="scientific">Paecilomyces lecythidis</name>
    <dbReference type="NCBI Taxonomy" id="3004212"/>
    <lineage>
        <taxon>Eukaryota</taxon>
        <taxon>Fungi</taxon>
        <taxon>Dikarya</taxon>
        <taxon>Ascomycota</taxon>
        <taxon>Pezizomycotina</taxon>
        <taxon>Eurotiomycetes</taxon>
        <taxon>Eurotiomycetidae</taxon>
        <taxon>Eurotiales</taxon>
        <taxon>Thermoascaceae</taxon>
        <taxon>Paecilomyces</taxon>
    </lineage>
</organism>
<feature type="compositionally biased region" description="Polar residues" evidence="4">
    <location>
        <begin position="371"/>
        <end position="382"/>
    </location>
</feature>
<dbReference type="PANTHER" id="PTHR12940">
    <property type="entry name" value="ES-2 PROTEIN - RELATED"/>
    <property type="match status" value="1"/>
</dbReference>
<sequence length="482" mass="52855">MTSSTPSSQQALIKRSSDNALMPPPPPPPPKRIKRPATVLDEDTYTDALSHIIARDFFPGLLETQTKQEYLDALESKDREWIASAGQRLSEVMTPGRIARSRSRRGVSMTPTTPMTPAAGRAGDTPAGWGGDTPMSVVSMSSSATAQTESARRDVPDVSGMGLGAFQAKYTSEDNESFYQLLDKQNTKRREKYAWMWSGNKIPTARQIAHRKREEQRLIEQGRNPESGSHDEKDSNKQLVAITTDMDARPAKPDAWKSSAENSLMFTPSGVEDTHQTVQQRAEEVSRAGPKQVVYGNTRLRPEYSETAAVPPSPSISAIKDAIAGRPRPTESEPGFTGGETPRVNGYTFVDEDEPEPEPEIDQSHYLKLLGSTTSGDSTPNPFQIKENRKREELHHRMVERAARSKRVDKAARETKTPVPRFPSSPMFTSGRTPAGGSTPGKTLTPAAQKLLQKVGSTPRGSGMGSSSSGLRNMWTPTPKRK</sequence>
<accession>A0ABR3X661</accession>
<dbReference type="InterPro" id="IPR019148">
    <property type="entry name" value="Nuclear_protein_DGCR14_ESS-2"/>
</dbReference>
<dbReference type="Proteomes" id="UP001583193">
    <property type="component" value="Unassembled WGS sequence"/>
</dbReference>
<comment type="caution">
    <text evidence="5">The sequence shown here is derived from an EMBL/GenBank/DDBJ whole genome shotgun (WGS) entry which is preliminary data.</text>
</comment>
<evidence type="ECO:0000256" key="3">
    <source>
        <dbReference type="ARBA" id="ARBA00023242"/>
    </source>
</evidence>
<feature type="compositionally biased region" description="Basic and acidic residues" evidence="4">
    <location>
        <begin position="386"/>
        <end position="416"/>
    </location>
</feature>
<evidence type="ECO:0000256" key="2">
    <source>
        <dbReference type="ARBA" id="ARBA00009072"/>
    </source>
</evidence>
<dbReference type="EMBL" id="JAVDPF010000028">
    <property type="protein sequence ID" value="KAL1871226.1"/>
    <property type="molecule type" value="Genomic_DNA"/>
</dbReference>